<sequence>MFIQVIIKLYIVTIYRQSNSNAHMNRDPRCITKLKRKRISTSGGNSISALALSWELD</sequence>
<reference evidence="2" key="1">
    <citation type="submission" date="2016-06" db="EMBL/GenBank/DDBJ databases">
        <title>Parallel loss of symbiosis genes in relatives of nitrogen-fixing non-legume Parasponia.</title>
        <authorList>
            <person name="Van Velzen R."/>
            <person name="Holmer R."/>
            <person name="Bu F."/>
            <person name="Rutten L."/>
            <person name="Van Zeijl A."/>
            <person name="Liu W."/>
            <person name="Santuari L."/>
            <person name="Cao Q."/>
            <person name="Sharma T."/>
            <person name="Shen D."/>
            <person name="Roswanjaya Y."/>
            <person name="Wardhani T."/>
            <person name="Kalhor M.S."/>
            <person name="Jansen J."/>
            <person name="Van den Hoogen J."/>
            <person name="Gungor B."/>
            <person name="Hartog M."/>
            <person name="Hontelez J."/>
            <person name="Verver J."/>
            <person name="Yang W.-C."/>
            <person name="Schijlen E."/>
            <person name="Repin R."/>
            <person name="Schilthuizen M."/>
            <person name="Schranz E."/>
            <person name="Heidstra R."/>
            <person name="Miyata K."/>
            <person name="Fedorova E."/>
            <person name="Kohlen W."/>
            <person name="Bisseling T."/>
            <person name="Smit S."/>
            <person name="Geurts R."/>
        </authorList>
    </citation>
    <scope>NUCLEOTIDE SEQUENCE [LARGE SCALE GENOMIC DNA]</scope>
    <source>
        <strain evidence="2">cv. RG33-2</strain>
    </source>
</reference>
<gene>
    <name evidence="1" type="ORF">TorRG33x02_075180</name>
</gene>
<accession>A0A2P5FGA6</accession>
<evidence type="ECO:0000313" key="1">
    <source>
        <dbReference type="EMBL" id="PON96814.1"/>
    </source>
</evidence>
<protein>
    <submittedName>
        <fullName evidence="1">Uncharacterized protein</fullName>
    </submittedName>
</protein>
<name>A0A2P5FGA6_TREOI</name>
<organism evidence="1 2">
    <name type="scientific">Trema orientale</name>
    <name type="common">Charcoal tree</name>
    <name type="synonym">Celtis orientalis</name>
    <dbReference type="NCBI Taxonomy" id="63057"/>
    <lineage>
        <taxon>Eukaryota</taxon>
        <taxon>Viridiplantae</taxon>
        <taxon>Streptophyta</taxon>
        <taxon>Embryophyta</taxon>
        <taxon>Tracheophyta</taxon>
        <taxon>Spermatophyta</taxon>
        <taxon>Magnoliopsida</taxon>
        <taxon>eudicotyledons</taxon>
        <taxon>Gunneridae</taxon>
        <taxon>Pentapetalae</taxon>
        <taxon>rosids</taxon>
        <taxon>fabids</taxon>
        <taxon>Rosales</taxon>
        <taxon>Cannabaceae</taxon>
        <taxon>Trema</taxon>
    </lineage>
</organism>
<comment type="caution">
    <text evidence="1">The sequence shown here is derived from an EMBL/GenBank/DDBJ whole genome shotgun (WGS) entry which is preliminary data.</text>
</comment>
<dbReference type="OrthoDB" id="10517680at2759"/>
<dbReference type="InParanoid" id="A0A2P5FGA6"/>
<dbReference type="AlphaFoldDB" id="A0A2P5FGA6"/>
<dbReference type="EMBL" id="JXTC01000036">
    <property type="protein sequence ID" value="PON96814.1"/>
    <property type="molecule type" value="Genomic_DNA"/>
</dbReference>
<keyword evidence="2" id="KW-1185">Reference proteome</keyword>
<evidence type="ECO:0000313" key="2">
    <source>
        <dbReference type="Proteomes" id="UP000237000"/>
    </source>
</evidence>
<dbReference type="Proteomes" id="UP000237000">
    <property type="component" value="Unassembled WGS sequence"/>
</dbReference>
<proteinExistence type="predicted"/>